<dbReference type="RefSeq" id="WP_097075796.1">
    <property type="nucleotide sequence ID" value="NZ_OBMR01000003.1"/>
</dbReference>
<dbReference type="InterPro" id="IPR000073">
    <property type="entry name" value="AB_hydrolase_1"/>
</dbReference>
<accession>A0A285RSQ7</accession>
<protein>
    <submittedName>
        <fullName evidence="2">Pimeloyl-ACP methyl ester carboxylesterase</fullName>
    </submittedName>
</protein>
<feature type="domain" description="AB hydrolase-1" evidence="1">
    <location>
        <begin position="70"/>
        <end position="252"/>
    </location>
</feature>
<dbReference type="AlphaFoldDB" id="A0A285RSQ7"/>
<gene>
    <name evidence="2" type="ORF">SAMN02910411_1165</name>
</gene>
<evidence type="ECO:0000313" key="2">
    <source>
        <dbReference type="EMBL" id="SOB96732.1"/>
    </source>
</evidence>
<dbReference type="Gene3D" id="3.40.50.1820">
    <property type="entry name" value="alpha/beta hydrolase"/>
    <property type="match status" value="1"/>
</dbReference>
<dbReference type="SUPFAM" id="SSF53474">
    <property type="entry name" value="alpha/beta-Hydrolases"/>
    <property type="match status" value="1"/>
</dbReference>
<name>A0A285RSQ7_9FIRM</name>
<sequence length="265" mass="29829">MQKNGCVKVGNTDMYYVAFGEGEKNLVVLPGLSDGLWTVKGKAMLLAGSYKKFFKDYTVYMFSRKNEIPEGYSIEDMADDQALAMRNLGIDRAIVMGVSQGGMIAQFLAANHSELVEKLILVVTAPYANETIKGVVTKWIEMTRNASHTELMLDTAEKVYTKEFNEKNKRYLPLVAKFTKPKTYDRFCKNAYAILAFDSRPVLSKIKCPTYIMSGNCDNTVGNDAPYELHAAIEHSEILIFEGLGHGLFEEDKNFYNKVFEICGR</sequence>
<dbReference type="InterPro" id="IPR029058">
    <property type="entry name" value="AB_hydrolase_fold"/>
</dbReference>
<dbReference type="Pfam" id="PF00561">
    <property type="entry name" value="Abhydrolase_1"/>
    <property type="match status" value="1"/>
</dbReference>
<dbReference type="InterPro" id="IPR050471">
    <property type="entry name" value="AB_hydrolase"/>
</dbReference>
<dbReference type="Proteomes" id="UP000219563">
    <property type="component" value="Unassembled WGS sequence"/>
</dbReference>
<reference evidence="2 3" key="1">
    <citation type="submission" date="2017-08" db="EMBL/GenBank/DDBJ databases">
        <authorList>
            <person name="de Groot N.N."/>
        </authorList>
    </citation>
    <scope>NUCLEOTIDE SEQUENCE [LARGE SCALE GENOMIC DNA]</scope>
    <source>
        <strain evidence="2 3">DSM 9787</strain>
    </source>
</reference>
<evidence type="ECO:0000313" key="3">
    <source>
        <dbReference type="Proteomes" id="UP000219563"/>
    </source>
</evidence>
<evidence type="ECO:0000259" key="1">
    <source>
        <dbReference type="Pfam" id="PF00561"/>
    </source>
</evidence>
<dbReference type="PANTHER" id="PTHR43433:SF1">
    <property type="entry name" value="BLL5160 PROTEIN"/>
    <property type="match status" value="1"/>
</dbReference>
<dbReference type="EMBL" id="OBMR01000003">
    <property type="protein sequence ID" value="SOB96732.1"/>
    <property type="molecule type" value="Genomic_DNA"/>
</dbReference>
<proteinExistence type="predicted"/>
<dbReference type="PANTHER" id="PTHR43433">
    <property type="entry name" value="HYDROLASE, ALPHA/BETA FOLD FAMILY PROTEIN"/>
    <property type="match status" value="1"/>
</dbReference>
<organism evidence="2 3">
    <name type="scientific">Pseudobutyrivibrio ruminis DSM 9787</name>
    <dbReference type="NCBI Taxonomy" id="1123011"/>
    <lineage>
        <taxon>Bacteria</taxon>
        <taxon>Bacillati</taxon>
        <taxon>Bacillota</taxon>
        <taxon>Clostridia</taxon>
        <taxon>Lachnospirales</taxon>
        <taxon>Lachnospiraceae</taxon>
        <taxon>Pseudobutyrivibrio</taxon>
    </lineage>
</organism>